<evidence type="ECO:0000256" key="10">
    <source>
        <dbReference type="ARBA" id="ARBA00023006"/>
    </source>
</evidence>
<dbReference type="GO" id="GO:0005524">
    <property type="term" value="F:ATP binding"/>
    <property type="evidence" value="ECO:0007669"/>
    <property type="project" value="UniProtKB-KW"/>
</dbReference>
<keyword evidence="17" id="KW-1185">Reference proteome</keyword>
<dbReference type="AlphaFoldDB" id="A0A9W9XJU4"/>
<dbReference type="OrthoDB" id="10252171at2759"/>
<reference evidence="16" key="1">
    <citation type="submission" date="2022-12" db="EMBL/GenBank/DDBJ databases">
        <authorList>
            <person name="Petersen C."/>
        </authorList>
    </citation>
    <scope>NUCLEOTIDE SEQUENCE</scope>
    <source>
        <strain evidence="16">IBT 29495</strain>
    </source>
</reference>
<evidence type="ECO:0000313" key="16">
    <source>
        <dbReference type="EMBL" id="KAJ5493669.1"/>
    </source>
</evidence>
<comment type="subcellular location">
    <subcellularLocation>
        <location evidence="1">Preautophagosomal structure membrane</location>
        <topology evidence="1">Peripheral membrane protein</topology>
    </subcellularLocation>
</comment>
<dbReference type="Gene3D" id="1.10.510.10">
    <property type="entry name" value="Transferase(Phosphotransferase) domain 1"/>
    <property type="match status" value="1"/>
</dbReference>
<evidence type="ECO:0000256" key="3">
    <source>
        <dbReference type="ARBA" id="ARBA00018572"/>
    </source>
</evidence>
<evidence type="ECO:0000256" key="9">
    <source>
        <dbReference type="ARBA" id="ARBA00022840"/>
    </source>
</evidence>
<dbReference type="PROSITE" id="PS50011">
    <property type="entry name" value="PROTEIN_KINASE_DOM"/>
    <property type="match status" value="1"/>
</dbReference>
<evidence type="ECO:0000256" key="13">
    <source>
        <dbReference type="ARBA" id="ARBA00048679"/>
    </source>
</evidence>
<feature type="domain" description="Protein kinase" evidence="15">
    <location>
        <begin position="45"/>
        <end position="313"/>
    </location>
</feature>
<feature type="region of interest" description="Disordered" evidence="14">
    <location>
        <begin position="368"/>
        <end position="390"/>
    </location>
</feature>
<dbReference type="Proteomes" id="UP001149954">
    <property type="component" value="Unassembled WGS sequence"/>
</dbReference>
<dbReference type="InterPro" id="IPR045269">
    <property type="entry name" value="Atg1-like"/>
</dbReference>
<keyword evidence="9" id="KW-0067">ATP-binding</keyword>
<dbReference type="EMBL" id="JAPWDS010000006">
    <property type="protein sequence ID" value="KAJ5493669.1"/>
    <property type="molecule type" value="Genomic_DNA"/>
</dbReference>
<accession>A0A9W9XJU4</accession>
<dbReference type="EC" id="2.7.11.1" evidence="2"/>
<keyword evidence="7" id="KW-0547">Nucleotide-binding</keyword>
<comment type="catalytic activity">
    <reaction evidence="12">
        <text>L-threonyl-[protein] + ATP = O-phospho-L-threonyl-[protein] + ADP + H(+)</text>
        <dbReference type="Rhea" id="RHEA:46608"/>
        <dbReference type="Rhea" id="RHEA-COMP:11060"/>
        <dbReference type="Rhea" id="RHEA-COMP:11605"/>
        <dbReference type="ChEBI" id="CHEBI:15378"/>
        <dbReference type="ChEBI" id="CHEBI:30013"/>
        <dbReference type="ChEBI" id="CHEBI:30616"/>
        <dbReference type="ChEBI" id="CHEBI:61977"/>
        <dbReference type="ChEBI" id="CHEBI:456216"/>
        <dbReference type="EC" id="2.7.11.1"/>
    </reaction>
</comment>
<evidence type="ECO:0000256" key="12">
    <source>
        <dbReference type="ARBA" id="ARBA00047899"/>
    </source>
</evidence>
<keyword evidence="5" id="KW-0723">Serine/threonine-protein kinase</keyword>
<evidence type="ECO:0000256" key="5">
    <source>
        <dbReference type="ARBA" id="ARBA00022527"/>
    </source>
</evidence>
<evidence type="ECO:0000259" key="15">
    <source>
        <dbReference type="PROSITE" id="PS50011"/>
    </source>
</evidence>
<evidence type="ECO:0000256" key="4">
    <source>
        <dbReference type="ARBA" id="ARBA00019599"/>
    </source>
</evidence>
<gene>
    <name evidence="16" type="ORF">N7463_009756</name>
</gene>
<dbReference type="GO" id="GO:0005829">
    <property type="term" value="C:cytosol"/>
    <property type="evidence" value="ECO:0007669"/>
    <property type="project" value="TreeGrafter"/>
</dbReference>
<keyword evidence="8" id="KW-0418">Kinase</keyword>
<name>A0A9W9XJU4_9EURO</name>
<dbReference type="InterPro" id="IPR011990">
    <property type="entry name" value="TPR-like_helical_dom_sf"/>
</dbReference>
<keyword evidence="10" id="KW-0072">Autophagy</keyword>
<dbReference type="GO" id="GO:0000045">
    <property type="term" value="P:autophagosome assembly"/>
    <property type="evidence" value="ECO:0007669"/>
    <property type="project" value="TreeGrafter"/>
</dbReference>
<dbReference type="InterPro" id="IPR011009">
    <property type="entry name" value="Kinase-like_dom_sf"/>
</dbReference>
<dbReference type="Gene3D" id="1.25.40.10">
    <property type="entry name" value="Tetratricopeptide repeat domain"/>
    <property type="match status" value="1"/>
</dbReference>
<dbReference type="GO" id="GO:0034045">
    <property type="term" value="C:phagophore assembly site membrane"/>
    <property type="evidence" value="ECO:0007669"/>
    <property type="project" value="UniProtKB-SubCell"/>
</dbReference>
<dbReference type="InterPro" id="IPR008271">
    <property type="entry name" value="Ser/Thr_kinase_AS"/>
</dbReference>
<dbReference type="PANTHER" id="PTHR24348:SF22">
    <property type="entry name" value="NON-SPECIFIC SERINE_THREONINE PROTEIN KINASE"/>
    <property type="match status" value="1"/>
</dbReference>
<evidence type="ECO:0000256" key="11">
    <source>
        <dbReference type="ARBA" id="ARBA00030237"/>
    </source>
</evidence>
<dbReference type="GO" id="GO:0004674">
    <property type="term" value="F:protein serine/threonine kinase activity"/>
    <property type="evidence" value="ECO:0007669"/>
    <property type="project" value="UniProtKB-KW"/>
</dbReference>
<evidence type="ECO:0000313" key="17">
    <source>
        <dbReference type="Proteomes" id="UP001149954"/>
    </source>
</evidence>
<dbReference type="SUPFAM" id="SSF56112">
    <property type="entry name" value="Protein kinase-like (PK-like)"/>
    <property type="match status" value="1"/>
</dbReference>
<sequence length="560" mass="63958">MAAKELVEDMKLNAEIHEDVTYHYTFQPDYTRGGAGGWQQKREKWKKERPLGEGSYGKVWLERCLTSEGTAKLRAVKIITKPANPSHRIYCDLELQPIAKFSQRKYKGLFVKSLGWFETEKMLYITMEHVELGEIGSHLKAPLPEAEARHISLQLLKGLQHLHDSQFVHRDLKPKNIFVMSTGPNWWVKIGDFGFSKRYDGRSALQSMVGTEIFFAPEVLFHPGLDYQNGAASYTHSVDLWALGVVIFFILSREYPFQSPAVLRSYVYTSHFPFAPLVSNSISRDGQNFLKSLLVADAPMRVSAEEALKSAWLQLPPLDSDSGPAELLLSKLGLNQDGPLPVVKPKNATSSDTRESCLVEEQHVEVEVSSNSNIESSEQDPPASYDDPFESIHNLGCKADSRREYAKAEASFRKAFESRRAILGAKHEKTIRSLYYLGHALYWQSKNAEAERVYRQAWEGRRDTLGVKHKDTLDSLHYLGRTLYWQDKKAEAERICRQAWKGRRDTLGVKHKDTLDSLHYLGHALYSQDKKAEAERIYRQVGEGYRETLSTDHQETTRYP</sequence>
<dbReference type="Pfam" id="PF00069">
    <property type="entry name" value="Pkinase"/>
    <property type="match status" value="1"/>
</dbReference>
<evidence type="ECO:0000256" key="1">
    <source>
        <dbReference type="ARBA" id="ARBA00004623"/>
    </source>
</evidence>
<dbReference type="InterPro" id="IPR000719">
    <property type="entry name" value="Prot_kinase_dom"/>
</dbReference>
<dbReference type="Pfam" id="PF13374">
    <property type="entry name" value="TPR_10"/>
    <property type="match status" value="2"/>
</dbReference>
<keyword evidence="6" id="KW-0808">Transferase</keyword>
<evidence type="ECO:0000256" key="2">
    <source>
        <dbReference type="ARBA" id="ARBA00012513"/>
    </source>
</evidence>
<proteinExistence type="predicted"/>
<dbReference type="SMART" id="SM00220">
    <property type="entry name" value="S_TKc"/>
    <property type="match status" value="1"/>
</dbReference>
<comment type="caution">
    <text evidence="16">The sequence shown here is derived from an EMBL/GenBank/DDBJ whole genome shotgun (WGS) entry which is preliminary data.</text>
</comment>
<organism evidence="16 17">
    <name type="scientific">Penicillium fimorum</name>
    <dbReference type="NCBI Taxonomy" id="1882269"/>
    <lineage>
        <taxon>Eukaryota</taxon>
        <taxon>Fungi</taxon>
        <taxon>Dikarya</taxon>
        <taxon>Ascomycota</taxon>
        <taxon>Pezizomycotina</taxon>
        <taxon>Eurotiomycetes</taxon>
        <taxon>Eurotiomycetidae</taxon>
        <taxon>Eurotiales</taxon>
        <taxon>Aspergillaceae</taxon>
        <taxon>Penicillium</taxon>
    </lineage>
</organism>
<protein>
    <recommendedName>
        <fullName evidence="3">Serine/threonine-protein kinase ATG1</fullName>
        <ecNumber evidence="2">2.7.11.1</ecNumber>
    </recommendedName>
    <alternativeName>
        <fullName evidence="11">Autophagy-related protein 1</fullName>
    </alternativeName>
    <alternativeName>
        <fullName evidence="4">Serine/threonine-protein kinase atg1</fullName>
    </alternativeName>
</protein>
<dbReference type="Pfam" id="PF13424">
    <property type="entry name" value="TPR_12"/>
    <property type="match status" value="1"/>
</dbReference>
<evidence type="ECO:0000256" key="6">
    <source>
        <dbReference type="ARBA" id="ARBA00022679"/>
    </source>
</evidence>
<dbReference type="GO" id="GO:0010506">
    <property type="term" value="P:regulation of autophagy"/>
    <property type="evidence" value="ECO:0007669"/>
    <property type="project" value="InterPro"/>
</dbReference>
<dbReference type="PROSITE" id="PS00108">
    <property type="entry name" value="PROTEIN_KINASE_ST"/>
    <property type="match status" value="1"/>
</dbReference>
<dbReference type="SUPFAM" id="SSF48452">
    <property type="entry name" value="TPR-like"/>
    <property type="match status" value="1"/>
</dbReference>
<dbReference type="PANTHER" id="PTHR24348">
    <property type="entry name" value="SERINE/THREONINE-PROTEIN KINASE UNC-51-RELATED"/>
    <property type="match status" value="1"/>
</dbReference>
<reference evidence="16" key="2">
    <citation type="journal article" date="2023" name="IMA Fungus">
        <title>Comparative genomic study of the Penicillium genus elucidates a diverse pangenome and 15 lateral gene transfer events.</title>
        <authorList>
            <person name="Petersen C."/>
            <person name="Sorensen T."/>
            <person name="Nielsen M.R."/>
            <person name="Sondergaard T.E."/>
            <person name="Sorensen J.L."/>
            <person name="Fitzpatrick D.A."/>
            <person name="Frisvad J.C."/>
            <person name="Nielsen K.L."/>
        </authorList>
    </citation>
    <scope>NUCLEOTIDE SEQUENCE</scope>
    <source>
        <strain evidence="16">IBT 29495</strain>
    </source>
</reference>
<dbReference type="GO" id="GO:0005776">
    <property type="term" value="C:autophagosome"/>
    <property type="evidence" value="ECO:0007669"/>
    <property type="project" value="TreeGrafter"/>
</dbReference>
<evidence type="ECO:0000256" key="14">
    <source>
        <dbReference type="SAM" id="MobiDB-lite"/>
    </source>
</evidence>
<comment type="catalytic activity">
    <reaction evidence="13">
        <text>L-seryl-[protein] + ATP = O-phospho-L-seryl-[protein] + ADP + H(+)</text>
        <dbReference type="Rhea" id="RHEA:17989"/>
        <dbReference type="Rhea" id="RHEA-COMP:9863"/>
        <dbReference type="Rhea" id="RHEA-COMP:11604"/>
        <dbReference type="ChEBI" id="CHEBI:15378"/>
        <dbReference type="ChEBI" id="CHEBI:29999"/>
        <dbReference type="ChEBI" id="CHEBI:30616"/>
        <dbReference type="ChEBI" id="CHEBI:83421"/>
        <dbReference type="ChEBI" id="CHEBI:456216"/>
        <dbReference type="EC" id="2.7.11.1"/>
    </reaction>
</comment>
<evidence type="ECO:0000256" key="7">
    <source>
        <dbReference type="ARBA" id="ARBA00022741"/>
    </source>
</evidence>
<evidence type="ECO:0000256" key="8">
    <source>
        <dbReference type="ARBA" id="ARBA00022777"/>
    </source>
</evidence>